<dbReference type="PANTHER" id="PTHR43399:SF4">
    <property type="entry name" value="CELL WALL-ASSOCIATED PROTEASE"/>
    <property type="match status" value="1"/>
</dbReference>
<keyword evidence="4 5" id="KW-0720">Serine protease</keyword>
<dbReference type="RefSeq" id="WP_172176718.1">
    <property type="nucleotide sequence ID" value="NZ_CASGIA010000001.1"/>
</dbReference>
<dbReference type="InterPro" id="IPR015500">
    <property type="entry name" value="Peptidase_S8_subtilisin-rel"/>
</dbReference>
<keyword evidence="8" id="KW-1185">Reference proteome</keyword>
<evidence type="ECO:0000313" key="8">
    <source>
        <dbReference type="Proteomes" id="UP001193734"/>
    </source>
</evidence>
<keyword evidence="3 5" id="KW-0378">Hydrolase</keyword>
<evidence type="ECO:0000256" key="2">
    <source>
        <dbReference type="ARBA" id="ARBA00022670"/>
    </source>
</evidence>
<sequence length="744" mass="80509">MKRIRIFHLIIYVGVLLLADMPVSANNMKGHPTGADYSKMSSFVRRAAMEYNDKHQIAQAKGHGRELCAFVKMEGNADSVLHAHNCRSLVRFGNTHIVSVPLSELRALSLCLDVTRIEAGRNRSIQMDSTAGNVNALSVYAGKALPQAYTGRGVVMGIMDVGFDLTHPNFYDASGTDYRIVRLWDQLSADTVGSTLYVGADYRGRNELLGYAHSRDGLIQTHGTHTLGIAAGSGYDSRYRGMAWESDICLVNNAVTSDIPLIDADDIYKYTYATDALGFKYIFDYADEMGKPCVISFSEGSHQDLRGDDMLYYEVLENLVGPGRIIVASAGNDGYLKTFMHKPVGKYSAGSFVASSSNSLYLTMAADNDFTIRIVAYKGEVNDTLEIPLHMVQECAGGEYTDTVMLAGRSCAIEAAAYVSCYDAKVTACDVSLRGLSSSLDGATLSVELSGKNADVEMCLITGILYDSAINPELCDAEQTHSIHSPASAPSVICVGATVYRTEFTNYQGDTFVTNSKGRGQRTDYSAVGPTLDGRTKPDVMAPGTNIISSYSSYYMEANPDARDLLSSVKLFDFGGRTYPWTSNAGTSMSAPVVGGAIALWLQACPNLTPDDVKGVISRTARRLDNVSEVPNNYWGYGEIDVYAGLLDILGISGIADIPAWQPSDVMANITSDGRLHLSFSRVPNATIGVSVYTTGGVRMAELEITAYEKECLVNLPALPSGIYAVRLTSDVKEYCGSSLVRKH</sequence>
<feature type="active site" description="Charge relay system" evidence="5">
    <location>
        <position position="160"/>
    </location>
</feature>
<comment type="similarity">
    <text evidence="1 5">Belongs to the peptidase S8 family.</text>
</comment>
<comment type="caution">
    <text evidence="7">The sequence shown here is derived from an EMBL/GenBank/DDBJ whole genome shotgun (WGS) entry which is preliminary data.</text>
</comment>
<feature type="active site" description="Charge relay system" evidence="5">
    <location>
        <position position="588"/>
    </location>
</feature>
<feature type="domain" description="Peptidase S8/S53" evidence="6">
    <location>
        <begin position="151"/>
        <end position="347"/>
    </location>
</feature>
<feature type="domain" description="Peptidase S8/S53" evidence="6">
    <location>
        <begin position="476"/>
        <end position="638"/>
    </location>
</feature>
<dbReference type="InterPro" id="IPR000209">
    <property type="entry name" value="Peptidase_S8/S53_dom"/>
</dbReference>
<evidence type="ECO:0000259" key="6">
    <source>
        <dbReference type="Pfam" id="PF00082"/>
    </source>
</evidence>
<protein>
    <submittedName>
        <fullName evidence="7">S8 family serine peptidase</fullName>
    </submittedName>
</protein>
<organism evidence="7 8">
    <name type="scientific">Xylanibacter rodentium</name>
    <dbReference type="NCBI Taxonomy" id="2736289"/>
    <lineage>
        <taxon>Bacteria</taxon>
        <taxon>Pseudomonadati</taxon>
        <taxon>Bacteroidota</taxon>
        <taxon>Bacteroidia</taxon>
        <taxon>Bacteroidales</taxon>
        <taxon>Prevotellaceae</taxon>
        <taxon>Xylanibacter</taxon>
    </lineage>
</organism>
<dbReference type="Pfam" id="PF00082">
    <property type="entry name" value="Peptidase_S8"/>
    <property type="match status" value="2"/>
</dbReference>
<dbReference type="PANTHER" id="PTHR43399">
    <property type="entry name" value="SUBTILISIN-RELATED"/>
    <property type="match status" value="1"/>
</dbReference>
<accession>A0ABX2ARE9</accession>
<evidence type="ECO:0000313" key="7">
    <source>
        <dbReference type="EMBL" id="NPE13136.1"/>
    </source>
</evidence>
<keyword evidence="2 5" id="KW-0645">Protease</keyword>
<dbReference type="SUPFAM" id="SSF52743">
    <property type="entry name" value="Subtilisin-like"/>
    <property type="match status" value="1"/>
</dbReference>
<feature type="active site" description="Charge relay system" evidence="5">
    <location>
        <position position="222"/>
    </location>
</feature>
<evidence type="ECO:0000256" key="4">
    <source>
        <dbReference type="ARBA" id="ARBA00022825"/>
    </source>
</evidence>
<dbReference type="PROSITE" id="PS51892">
    <property type="entry name" value="SUBTILASE"/>
    <property type="match status" value="1"/>
</dbReference>
<dbReference type="EMBL" id="JABKKE010000002">
    <property type="protein sequence ID" value="NPE13136.1"/>
    <property type="molecule type" value="Genomic_DNA"/>
</dbReference>
<dbReference type="PRINTS" id="PR00723">
    <property type="entry name" value="SUBTILISIN"/>
</dbReference>
<gene>
    <name evidence="7" type="ORF">HPS55_02110</name>
</gene>
<name>A0ABX2ARE9_9BACT</name>
<reference evidence="7 8" key="1">
    <citation type="submission" date="2020-05" db="EMBL/GenBank/DDBJ databases">
        <title>Distinct polysaccharide utilization as determinants for interspecies competition between intestinal Prevotella spp.</title>
        <authorList>
            <person name="Galvez E.J.C."/>
            <person name="Iljazovic A."/>
            <person name="Strowig T."/>
        </authorList>
    </citation>
    <scope>NUCLEOTIDE SEQUENCE [LARGE SCALE GENOMIC DNA]</scope>
    <source>
        <strain evidence="7 8">PROD</strain>
    </source>
</reference>
<proteinExistence type="inferred from homology"/>
<evidence type="ECO:0000256" key="5">
    <source>
        <dbReference type="PROSITE-ProRule" id="PRU01240"/>
    </source>
</evidence>
<evidence type="ECO:0000256" key="1">
    <source>
        <dbReference type="ARBA" id="ARBA00011073"/>
    </source>
</evidence>
<dbReference type="InterPro" id="IPR051048">
    <property type="entry name" value="Peptidase_S8/S53_subtilisin"/>
</dbReference>
<dbReference type="GeneID" id="82156550"/>
<dbReference type="InterPro" id="IPR036852">
    <property type="entry name" value="Peptidase_S8/S53_dom_sf"/>
</dbReference>
<evidence type="ECO:0000256" key="3">
    <source>
        <dbReference type="ARBA" id="ARBA00022801"/>
    </source>
</evidence>
<dbReference type="Gene3D" id="3.40.50.200">
    <property type="entry name" value="Peptidase S8/S53 domain"/>
    <property type="match status" value="2"/>
</dbReference>
<dbReference type="Proteomes" id="UP001193734">
    <property type="component" value="Unassembled WGS sequence"/>
</dbReference>